<dbReference type="OrthoDB" id="1922543at2759"/>
<dbReference type="PANTHER" id="PTHR35598">
    <property type="entry name" value="ENDOTOXIN_N DOMAIN-CONTAINING PROTEIN"/>
    <property type="match status" value="1"/>
</dbReference>
<comment type="caution">
    <text evidence="1">The sequence shown here is derived from an EMBL/GenBank/DDBJ whole genome shotgun (WGS) entry which is preliminary data.</text>
</comment>
<dbReference type="PANTHER" id="PTHR35598:SF2">
    <property type="entry name" value="PESTICIDAL CRYSTAL PROTEIN N-TERMINAL DOMAIN-CONTAINING PROTEIN"/>
    <property type="match status" value="1"/>
</dbReference>
<evidence type="ECO:0000313" key="2">
    <source>
        <dbReference type="Proteomes" id="UP000886520"/>
    </source>
</evidence>
<protein>
    <submittedName>
        <fullName evidence="1">Uncharacterized protein</fullName>
    </submittedName>
</protein>
<dbReference type="Gene3D" id="1.20.190.10">
    <property type="entry name" value="Pesticidal crystal protein, N-terminal domain"/>
    <property type="match status" value="1"/>
</dbReference>
<reference evidence="1" key="1">
    <citation type="submission" date="2021-01" db="EMBL/GenBank/DDBJ databases">
        <title>Adiantum capillus-veneris genome.</title>
        <authorList>
            <person name="Fang Y."/>
            <person name="Liao Q."/>
        </authorList>
    </citation>
    <scope>NUCLEOTIDE SEQUENCE</scope>
    <source>
        <strain evidence="1">H3</strain>
        <tissue evidence="1">Leaf</tissue>
    </source>
</reference>
<gene>
    <name evidence="1" type="ORF">GOP47_0022266</name>
</gene>
<dbReference type="EMBL" id="JABFUD020000021">
    <property type="protein sequence ID" value="KAI5063719.1"/>
    <property type="molecule type" value="Genomic_DNA"/>
</dbReference>
<organism evidence="1 2">
    <name type="scientific">Adiantum capillus-veneris</name>
    <name type="common">Maidenhair fern</name>
    <dbReference type="NCBI Taxonomy" id="13818"/>
    <lineage>
        <taxon>Eukaryota</taxon>
        <taxon>Viridiplantae</taxon>
        <taxon>Streptophyta</taxon>
        <taxon>Embryophyta</taxon>
        <taxon>Tracheophyta</taxon>
        <taxon>Polypodiopsida</taxon>
        <taxon>Polypodiidae</taxon>
        <taxon>Polypodiales</taxon>
        <taxon>Pteridineae</taxon>
        <taxon>Pteridaceae</taxon>
        <taxon>Vittarioideae</taxon>
        <taxon>Adiantum</taxon>
    </lineage>
</organism>
<dbReference type="InterPro" id="IPR036716">
    <property type="entry name" value="Pest_crys_N_sf"/>
</dbReference>
<accession>A0A9D4UAP8</accession>
<dbReference type="SUPFAM" id="SSF56849">
    <property type="entry name" value="delta-Endotoxin (insectocide), N-terminal domain"/>
    <property type="match status" value="1"/>
</dbReference>
<proteinExistence type="predicted"/>
<dbReference type="Proteomes" id="UP000886520">
    <property type="component" value="Chromosome 21"/>
</dbReference>
<sequence>MGYRWDWGWCQRAAGPFLQLFFGHIWDLALADRTAAQKKAAMDSLFESVGKMISQALAESVADQDRAYNASIARLSVQSYKENASSIAVQKVVVRFENCKLTLVHMLNLYAQPSYMKHTVLSYGSSLALYVGLLREMMLADATCGYSKAEIIDFQNDVNEHLESTYYKVLSFLFLHCLWDSHCLFKNNLKTDYQTSINYPRLCILASYIFHFRHD</sequence>
<dbReference type="GO" id="GO:0090729">
    <property type="term" value="F:toxin activity"/>
    <property type="evidence" value="ECO:0007669"/>
    <property type="project" value="InterPro"/>
</dbReference>
<name>A0A9D4UAP8_ADICA</name>
<evidence type="ECO:0000313" key="1">
    <source>
        <dbReference type="EMBL" id="KAI5063719.1"/>
    </source>
</evidence>
<dbReference type="AlphaFoldDB" id="A0A9D4UAP8"/>
<keyword evidence="2" id="KW-1185">Reference proteome</keyword>